<dbReference type="MEROPS" id="M16.019"/>
<organism evidence="12 13">
    <name type="scientific">Enhygromyxa salina</name>
    <dbReference type="NCBI Taxonomy" id="215803"/>
    <lineage>
        <taxon>Bacteria</taxon>
        <taxon>Pseudomonadati</taxon>
        <taxon>Myxococcota</taxon>
        <taxon>Polyangia</taxon>
        <taxon>Nannocystales</taxon>
        <taxon>Nannocystaceae</taxon>
        <taxon>Enhygromyxa</taxon>
    </lineage>
</organism>
<dbReference type="EMBL" id="JMCC02000087">
    <property type="protein sequence ID" value="KIG13847.1"/>
    <property type="molecule type" value="Genomic_DNA"/>
</dbReference>
<accession>A0A0C2D129</accession>
<evidence type="ECO:0000256" key="1">
    <source>
        <dbReference type="ARBA" id="ARBA00001947"/>
    </source>
</evidence>
<dbReference type="InterPro" id="IPR011765">
    <property type="entry name" value="Pept_M16_N"/>
</dbReference>
<proteinExistence type="inferred from homology"/>
<sequence>MVFARLLMLTIALLFAPPETVGTVETDAQPSEAELPPAPTPSFEFQTYEGDPIGVKQIVLDNGLTVLLSENHERPEVFGAVVVRTGGKNDPADNTGMAHYLEHMLFKGTKTLGTSNWAAEQQLQAQIVELYERHKRATTDEQRAKLQADIAKTVEQTYAYVIPNELDRMLEETGGSGVNAFTTEDETVYYNTFPTSQIDTWLQIYAHRFTDPVFRLFPTELEAVYEEKNISLDRFEVRLYEAFIRRAFPDHPYGTQSVLGEVEHLEQPSLVAMQAYFDEYYVANNVALVLSGDFDANAIMPVIEAQFGAWRSGPKPEPRGGTVEPFDGRELVKLRLTPVRVGAYGFRTVPTRHPDYAALQVVRELLFNEQGSGFIDNLVDEGKILIALPFMQEFADHGLDIVFFAPRILGQTFKNAEQQILEQYHRVARGEFDEQRMLAIRDGLRRAEDRKWEDNEARALALADSFIRRDSWAGYLDYREQLATLTREDVMRVAGELFGEDYLAMRSRVGFAKKTRLSKPHYPAVDPVAGAHSQFYDEVMSQPNAPAALRFVNFEADVATTQISPGVTLRTNANPFNDTYTLDLRFKVGTDRIRELGVATEYIDRIGTREHSPAAFREALSLLGTTFTIGATLDETVVRLTGPEPQLPAALELLDALLREPVADRKRSKVMRRERSGYERVQRRDPSHVAGALREYVMYGEQSYYLRDYGRNGLRKLSGEELIAAWQRAQGYALEIRYTGQRALAELQELLGAGLQLDGSRESAVEHVVRPRVMPDRDTVFFLPRRNAIQTQLVFLVDGDAVPREQLAAADAYSEYMGGSMAGVVFQEIREFRALAYSASGRFARDDNPAQAGYFVGGIGCQADKTAEAIAVMMGLIRELPVKPERMDAIRSSLGRGLETRSPGFRELHSTLAGWRRLGYADDPGKWLIEEYAQLNFADIEAFHAAQVADRPVMLLVVGDPRRVDVRELERYGEVVKVRENQLFAR</sequence>
<evidence type="ECO:0000313" key="13">
    <source>
        <dbReference type="Proteomes" id="UP000031599"/>
    </source>
</evidence>
<dbReference type="InterPro" id="IPR001431">
    <property type="entry name" value="Pept_M16_Zn_BS"/>
</dbReference>
<dbReference type="PROSITE" id="PS00143">
    <property type="entry name" value="INSULINASE"/>
    <property type="match status" value="1"/>
</dbReference>
<name>A0A0C2D129_9BACT</name>
<feature type="domain" description="Peptidase M16 N-terminal" evidence="10">
    <location>
        <begin position="66"/>
        <end position="114"/>
    </location>
</feature>
<dbReference type="Proteomes" id="UP000031599">
    <property type="component" value="Unassembled WGS sequence"/>
</dbReference>
<comment type="cofactor">
    <cofactor evidence="1">
        <name>Zn(2+)</name>
        <dbReference type="ChEBI" id="CHEBI:29105"/>
    </cofactor>
</comment>
<gene>
    <name evidence="12" type="ORF">DB30_07502</name>
</gene>
<dbReference type="InterPro" id="IPR007863">
    <property type="entry name" value="Peptidase_M16_C"/>
</dbReference>
<evidence type="ECO:0000256" key="8">
    <source>
        <dbReference type="RuleBase" id="RU004447"/>
    </source>
</evidence>
<dbReference type="AlphaFoldDB" id="A0A0C2D129"/>
<dbReference type="Gene3D" id="3.30.830.10">
    <property type="entry name" value="Metalloenzyme, LuxS/M16 peptidase-like"/>
    <property type="match status" value="4"/>
</dbReference>
<evidence type="ECO:0000256" key="9">
    <source>
        <dbReference type="SAM" id="SignalP"/>
    </source>
</evidence>
<evidence type="ECO:0000256" key="4">
    <source>
        <dbReference type="ARBA" id="ARBA00022723"/>
    </source>
</evidence>
<dbReference type="InterPro" id="IPR050626">
    <property type="entry name" value="Peptidase_M16"/>
</dbReference>
<evidence type="ECO:0000259" key="11">
    <source>
        <dbReference type="Pfam" id="PF05193"/>
    </source>
</evidence>
<keyword evidence="6" id="KW-0862">Zinc</keyword>
<evidence type="ECO:0000256" key="3">
    <source>
        <dbReference type="ARBA" id="ARBA00022670"/>
    </source>
</evidence>
<dbReference type="InterPro" id="IPR011249">
    <property type="entry name" value="Metalloenz_LuxS/M16"/>
</dbReference>
<reference evidence="12 13" key="1">
    <citation type="submission" date="2014-12" db="EMBL/GenBank/DDBJ databases">
        <title>Genome assembly of Enhygromyxa salina DSM 15201.</title>
        <authorList>
            <person name="Sharma G."/>
            <person name="Subramanian S."/>
        </authorList>
    </citation>
    <scope>NUCLEOTIDE SEQUENCE [LARGE SCALE GENOMIC DNA]</scope>
    <source>
        <strain evidence="12 13">DSM 15201</strain>
    </source>
</reference>
<comment type="caution">
    <text evidence="12">The sequence shown here is derived from an EMBL/GenBank/DDBJ whole genome shotgun (WGS) entry which is preliminary data.</text>
</comment>
<evidence type="ECO:0000259" key="10">
    <source>
        <dbReference type="Pfam" id="PF00675"/>
    </source>
</evidence>
<feature type="domain" description="Peptidase M16 C-terminal" evidence="11">
    <location>
        <begin position="780"/>
        <end position="880"/>
    </location>
</feature>
<dbReference type="SUPFAM" id="SSF63411">
    <property type="entry name" value="LuxS/MPP-like metallohydrolase"/>
    <property type="match status" value="4"/>
</dbReference>
<evidence type="ECO:0000256" key="7">
    <source>
        <dbReference type="ARBA" id="ARBA00023049"/>
    </source>
</evidence>
<comment type="similarity">
    <text evidence="2 8">Belongs to the peptidase M16 family.</text>
</comment>
<feature type="domain" description="Peptidase M16 C-terminal" evidence="11">
    <location>
        <begin position="273"/>
        <end position="442"/>
    </location>
</feature>
<dbReference type="GO" id="GO:0004222">
    <property type="term" value="F:metalloendopeptidase activity"/>
    <property type="evidence" value="ECO:0007669"/>
    <property type="project" value="InterPro"/>
</dbReference>
<feature type="domain" description="Peptidase M16 N-terminal" evidence="10">
    <location>
        <begin position="164"/>
        <end position="223"/>
    </location>
</feature>
<dbReference type="Pfam" id="PF00675">
    <property type="entry name" value="Peptidase_M16"/>
    <property type="match status" value="2"/>
</dbReference>
<feature type="chain" id="PRO_5002163982" evidence="9">
    <location>
        <begin position="22"/>
        <end position="986"/>
    </location>
</feature>
<keyword evidence="4" id="KW-0479">Metal-binding</keyword>
<evidence type="ECO:0000313" key="12">
    <source>
        <dbReference type="EMBL" id="KIG13847.1"/>
    </source>
</evidence>
<keyword evidence="7" id="KW-0482">Metalloprotease</keyword>
<dbReference type="GO" id="GO:0006508">
    <property type="term" value="P:proteolysis"/>
    <property type="evidence" value="ECO:0007669"/>
    <property type="project" value="UniProtKB-KW"/>
</dbReference>
<dbReference type="PANTHER" id="PTHR43690">
    <property type="entry name" value="NARDILYSIN"/>
    <property type="match status" value="1"/>
</dbReference>
<protein>
    <submittedName>
        <fullName evidence="12">ZINC protease</fullName>
    </submittedName>
</protein>
<feature type="signal peptide" evidence="9">
    <location>
        <begin position="1"/>
        <end position="21"/>
    </location>
</feature>
<evidence type="ECO:0000256" key="6">
    <source>
        <dbReference type="ARBA" id="ARBA00022833"/>
    </source>
</evidence>
<dbReference type="Pfam" id="PF05193">
    <property type="entry name" value="Peptidase_M16_C"/>
    <property type="match status" value="2"/>
</dbReference>
<evidence type="ECO:0000256" key="2">
    <source>
        <dbReference type="ARBA" id="ARBA00007261"/>
    </source>
</evidence>
<dbReference type="GO" id="GO:0046872">
    <property type="term" value="F:metal ion binding"/>
    <property type="evidence" value="ECO:0007669"/>
    <property type="project" value="UniProtKB-KW"/>
</dbReference>
<keyword evidence="3 12" id="KW-0645">Protease</keyword>
<evidence type="ECO:0000256" key="5">
    <source>
        <dbReference type="ARBA" id="ARBA00022801"/>
    </source>
</evidence>
<dbReference type="PANTHER" id="PTHR43690:SF17">
    <property type="entry name" value="PROTEIN YHJJ"/>
    <property type="match status" value="1"/>
</dbReference>
<keyword evidence="5" id="KW-0378">Hydrolase</keyword>
<keyword evidence="9" id="KW-0732">Signal</keyword>